<dbReference type="InterPro" id="IPR005532">
    <property type="entry name" value="SUMF_dom"/>
</dbReference>
<keyword evidence="3" id="KW-1185">Reference proteome</keyword>
<dbReference type="PANTHER" id="PTHR23150:SF19">
    <property type="entry name" value="FORMYLGLYCINE-GENERATING ENZYME"/>
    <property type="match status" value="1"/>
</dbReference>
<dbReference type="PANTHER" id="PTHR23150">
    <property type="entry name" value="SULFATASE MODIFYING FACTOR 1, 2"/>
    <property type="match status" value="1"/>
</dbReference>
<dbReference type="RefSeq" id="WP_311592484.1">
    <property type="nucleotide sequence ID" value="NZ_JAVRHV010000001.1"/>
</dbReference>
<dbReference type="InterPro" id="IPR019865">
    <property type="entry name" value="Glid_motil-assoc_lipo_GldJ"/>
</dbReference>
<organism evidence="2 3">
    <name type="scientific">Urechidicola vernalis</name>
    <dbReference type="NCBI Taxonomy" id="3075600"/>
    <lineage>
        <taxon>Bacteria</taxon>
        <taxon>Pseudomonadati</taxon>
        <taxon>Bacteroidota</taxon>
        <taxon>Flavobacteriia</taxon>
        <taxon>Flavobacteriales</taxon>
        <taxon>Flavobacteriaceae</taxon>
        <taxon>Urechidicola</taxon>
    </lineage>
</organism>
<sequence length="563" mass="64760">MKNIIANSKYLLIAVIAISLISCHNRNPRSVSSLTGWSSKDKANAGFAPDNNYKGQLTPPGMVLIEGGAFTMGSVQDDVVFDWNTTPVKQQVRSFYMDETEVTNTEYKFYLEWLAQVFPSSDENYNHIYKAALPDTLVWRDALGFNELLTKTYLRHPSFQDYPVVGVSWIQASNYCKWRTEVANERILIEKGVLKNIYEDDSLSVAGKNRFDTDVYFENPYLLFEGDSTIYDKGLPEYKKSKGRGSREEFSGRHVKMEDGLTIPGFRLPTEAEWEFAAKADVENREYNNIRGRKKYSWNGKYTRNKDRRSAGDQLGNYKQGRGDYSGVPGWSSDGADITMAIKQYPPNAYGLYDMSGNVAEWVNDVYRPIIDNEANDFNYFRGNVFSKQMIDSEGKVVVADYNNMEYDTLDNGKIVAKYLPGTIKTETITKEDAYMRPNYNQGYNINARDGELASTKHFEKDEDELDTKPRMYNSPVTPREIGEKGLMIQQYDEENRTTMISDQSRVYKGGSWQDREYWLDPAQRRHLPEFMATSYIGFRCAVDRLGPMTPKRRKRFNSDVVR</sequence>
<protein>
    <submittedName>
        <fullName evidence="2">Gliding motility lipoprotein GldJ</fullName>
    </submittedName>
</protein>
<name>A0ABU2Y316_9FLAO</name>
<gene>
    <name evidence="2" type="primary">gldJ</name>
    <name evidence="2" type="ORF">RM519_05035</name>
</gene>
<proteinExistence type="predicted"/>
<dbReference type="InterPro" id="IPR042095">
    <property type="entry name" value="SUMF_sf"/>
</dbReference>
<evidence type="ECO:0000313" key="3">
    <source>
        <dbReference type="Proteomes" id="UP001252186"/>
    </source>
</evidence>
<accession>A0ABU2Y316</accession>
<dbReference type="SUPFAM" id="SSF56436">
    <property type="entry name" value="C-type lectin-like"/>
    <property type="match status" value="1"/>
</dbReference>
<dbReference type="Pfam" id="PF03781">
    <property type="entry name" value="FGE-sulfatase"/>
    <property type="match status" value="1"/>
</dbReference>
<keyword evidence="2" id="KW-0449">Lipoprotein</keyword>
<dbReference type="Gene3D" id="3.90.1580.10">
    <property type="entry name" value="paralog of FGE (formylglycine-generating enzyme)"/>
    <property type="match status" value="2"/>
</dbReference>
<dbReference type="NCBIfam" id="TIGR03524">
    <property type="entry name" value="GldJ"/>
    <property type="match status" value="1"/>
</dbReference>
<dbReference type="InterPro" id="IPR051043">
    <property type="entry name" value="Sulfatase_Mod_Factor_Kinase"/>
</dbReference>
<feature type="domain" description="Sulfatase-modifying factor enzyme-like" evidence="1">
    <location>
        <begin position="59"/>
        <end position="386"/>
    </location>
</feature>
<comment type="caution">
    <text evidence="2">The sequence shown here is derived from an EMBL/GenBank/DDBJ whole genome shotgun (WGS) entry which is preliminary data.</text>
</comment>
<evidence type="ECO:0000259" key="1">
    <source>
        <dbReference type="Pfam" id="PF03781"/>
    </source>
</evidence>
<evidence type="ECO:0000313" key="2">
    <source>
        <dbReference type="EMBL" id="MDT0552603.1"/>
    </source>
</evidence>
<dbReference type="InterPro" id="IPR016187">
    <property type="entry name" value="CTDL_fold"/>
</dbReference>
<dbReference type="PROSITE" id="PS51257">
    <property type="entry name" value="PROKAR_LIPOPROTEIN"/>
    <property type="match status" value="1"/>
</dbReference>
<dbReference type="EMBL" id="JAVRHV010000001">
    <property type="protein sequence ID" value="MDT0552603.1"/>
    <property type="molecule type" value="Genomic_DNA"/>
</dbReference>
<reference evidence="2 3" key="1">
    <citation type="submission" date="2023-09" db="EMBL/GenBank/DDBJ databases">
        <authorList>
            <person name="Rey-Velasco X."/>
        </authorList>
    </citation>
    <scope>NUCLEOTIDE SEQUENCE [LARGE SCALE GENOMIC DNA]</scope>
    <source>
        <strain evidence="2 3">P050</strain>
    </source>
</reference>
<dbReference type="Proteomes" id="UP001252186">
    <property type="component" value="Unassembled WGS sequence"/>
</dbReference>